<keyword evidence="11" id="KW-0902">Two-component regulatory system</keyword>
<dbReference type="PROSITE" id="PS50109">
    <property type="entry name" value="HIS_KIN"/>
    <property type="match status" value="1"/>
</dbReference>
<evidence type="ECO:0000256" key="14">
    <source>
        <dbReference type="SAM" id="Coils"/>
    </source>
</evidence>
<dbReference type="InterPro" id="IPR029016">
    <property type="entry name" value="GAF-like_dom_sf"/>
</dbReference>
<dbReference type="CDD" id="cd16922">
    <property type="entry name" value="HATPase_EvgS-ArcB-TorS-like"/>
    <property type="match status" value="1"/>
</dbReference>
<feature type="domain" description="Histidine kinase" evidence="16">
    <location>
        <begin position="637"/>
        <end position="863"/>
    </location>
</feature>
<proteinExistence type="inferred from homology"/>
<reference evidence="19" key="1">
    <citation type="submission" date="2017-08" db="EMBL/GenBank/DDBJ databases">
        <authorList>
            <person name="Grouzdev D.S."/>
            <person name="Gaisin V.A."/>
            <person name="Rysina M.S."/>
            <person name="Gorlenko V.M."/>
        </authorList>
    </citation>
    <scope>NUCLEOTIDE SEQUENCE [LARGE SCALE GENOMIC DNA]</scope>
    <source>
        <strain evidence="19">Kir15-3F</strain>
    </source>
</reference>
<accession>A0A2A6RHK9</accession>
<dbReference type="CDD" id="cd06225">
    <property type="entry name" value="HAMP"/>
    <property type="match status" value="1"/>
</dbReference>
<dbReference type="SUPFAM" id="SSF55874">
    <property type="entry name" value="ATPase domain of HSP90 chaperone/DNA topoisomerase II/histidine kinase"/>
    <property type="match status" value="1"/>
</dbReference>
<dbReference type="OrthoDB" id="9790669at2"/>
<dbReference type="CDD" id="cd12913">
    <property type="entry name" value="PDC1_MCP_like"/>
    <property type="match status" value="1"/>
</dbReference>
<keyword evidence="19" id="KW-1185">Reference proteome</keyword>
<dbReference type="SMART" id="SM00065">
    <property type="entry name" value="GAF"/>
    <property type="match status" value="1"/>
</dbReference>
<dbReference type="SUPFAM" id="SSF47384">
    <property type="entry name" value="Homodimeric domain of signal transducing histidine kinase"/>
    <property type="match status" value="1"/>
</dbReference>
<keyword evidence="12 15" id="KW-0472">Membrane</keyword>
<dbReference type="Pfam" id="PF02743">
    <property type="entry name" value="dCache_1"/>
    <property type="match status" value="1"/>
</dbReference>
<dbReference type="InterPro" id="IPR036097">
    <property type="entry name" value="HisK_dim/P_sf"/>
</dbReference>
<dbReference type="SUPFAM" id="SSF103190">
    <property type="entry name" value="Sensory domain-like"/>
    <property type="match status" value="1"/>
</dbReference>
<evidence type="ECO:0000256" key="4">
    <source>
        <dbReference type="ARBA" id="ARBA00012438"/>
    </source>
</evidence>
<organism evidence="18 19">
    <name type="scientific">Candidatus Viridilinea mediisalina</name>
    <dbReference type="NCBI Taxonomy" id="2024553"/>
    <lineage>
        <taxon>Bacteria</taxon>
        <taxon>Bacillati</taxon>
        <taxon>Chloroflexota</taxon>
        <taxon>Chloroflexia</taxon>
        <taxon>Chloroflexales</taxon>
        <taxon>Chloroflexineae</taxon>
        <taxon>Oscillochloridaceae</taxon>
        <taxon>Candidatus Viridilinea</taxon>
    </lineage>
</organism>
<evidence type="ECO:0000313" key="18">
    <source>
        <dbReference type="EMBL" id="PDW02431.1"/>
    </source>
</evidence>
<dbReference type="InterPro" id="IPR003661">
    <property type="entry name" value="HisK_dim/P_dom"/>
</dbReference>
<dbReference type="Pfam" id="PF01590">
    <property type="entry name" value="GAF"/>
    <property type="match status" value="1"/>
</dbReference>
<keyword evidence="7" id="KW-0808">Transferase</keyword>
<dbReference type="InterPro" id="IPR004358">
    <property type="entry name" value="Sig_transdc_His_kin-like_C"/>
</dbReference>
<evidence type="ECO:0000256" key="12">
    <source>
        <dbReference type="ARBA" id="ARBA00023136"/>
    </source>
</evidence>
<comment type="subcellular location">
    <subcellularLocation>
        <location evidence="2">Cell membrane</location>
        <topology evidence="2">Multi-pass membrane protein</topology>
    </subcellularLocation>
</comment>
<dbReference type="InterPro" id="IPR036890">
    <property type="entry name" value="HATPase_C_sf"/>
</dbReference>
<dbReference type="CDD" id="cd00082">
    <property type="entry name" value="HisKA"/>
    <property type="match status" value="1"/>
</dbReference>
<evidence type="ECO:0000256" key="10">
    <source>
        <dbReference type="ARBA" id="ARBA00022989"/>
    </source>
</evidence>
<dbReference type="Gene3D" id="3.30.565.10">
    <property type="entry name" value="Histidine kinase-like ATPase, C-terminal domain"/>
    <property type="match status" value="1"/>
</dbReference>
<dbReference type="InterPro" id="IPR003018">
    <property type="entry name" value="GAF"/>
</dbReference>
<dbReference type="PRINTS" id="PR00344">
    <property type="entry name" value="BCTRLSENSOR"/>
</dbReference>
<keyword evidence="9 18" id="KW-0418">Kinase</keyword>
<dbReference type="Gene3D" id="6.10.340.10">
    <property type="match status" value="1"/>
</dbReference>
<dbReference type="Gene3D" id="3.30.450.20">
    <property type="entry name" value="PAS domain"/>
    <property type="match status" value="2"/>
</dbReference>
<protein>
    <recommendedName>
        <fullName evidence="13">Circadian input-output histidine kinase CikA</fullName>
        <ecNumber evidence="4">2.7.13.3</ecNumber>
    </recommendedName>
</protein>
<dbReference type="PROSITE" id="PS50885">
    <property type="entry name" value="HAMP"/>
    <property type="match status" value="1"/>
</dbReference>
<dbReference type="Gene3D" id="1.10.287.130">
    <property type="match status" value="1"/>
</dbReference>
<dbReference type="FunFam" id="3.30.565.10:FF:000010">
    <property type="entry name" value="Sensor histidine kinase RcsC"/>
    <property type="match status" value="1"/>
</dbReference>
<dbReference type="Pfam" id="PF00672">
    <property type="entry name" value="HAMP"/>
    <property type="match status" value="1"/>
</dbReference>
<dbReference type="GO" id="GO:0005886">
    <property type="term" value="C:plasma membrane"/>
    <property type="evidence" value="ECO:0007669"/>
    <property type="project" value="UniProtKB-SubCell"/>
</dbReference>
<evidence type="ECO:0000313" key="19">
    <source>
        <dbReference type="Proteomes" id="UP000220527"/>
    </source>
</evidence>
<keyword evidence="6" id="KW-0597">Phosphoprotein</keyword>
<keyword evidence="14" id="KW-0175">Coiled coil</keyword>
<keyword evidence="10 15" id="KW-1133">Transmembrane helix</keyword>
<dbReference type="GO" id="GO:0000155">
    <property type="term" value="F:phosphorelay sensor kinase activity"/>
    <property type="evidence" value="ECO:0007669"/>
    <property type="project" value="InterPro"/>
</dbReference>
<dbReference type="InterPro" id="IPR005467">
    <property type="entry name" value="His_kinase_dom"/>
</dbReference>
<dbReference type="InterPro" id="IPR003594">
    <property type="entry name" value="HATPase_dom"/>
</dbReference>
<feature type="domain" description="HAMP" evidence="17">
    <location>
        <begin position="375"/>
        <end position="427"/>
    </location>
</feature>
<dbReference type="SUPFAM" id="SSF158472">
    <property type="entry name" value="HAMP domain-like"/>
    <property type="match status" value="1"/>
</dbReference>
<dbReference type="AlphaFoldDB" id="A0A2A6RHK9"/>
<dbReference type="Pfam" id="PF00512">
    <property type="entry name" value="HisKA"/>
    <property type="match status" value="1"/>
</dbReference>
<evidence type="ECO:0000256" key="13">
    <source>
        <dbReference type="ARBA" id="ARBA00074306"/>
    </source>
</evidence>
<evidence type="ECO:0000259" key="16">
    <source>
        <dbReference type="PROSITE" id="PS50109"/>
    </source>
</evidence>
<dbReference type="PANTHER" id="PTHR43047">
    <property type="entry name" value="TWO-COMPONENT HISTIDINE PROTEIN KINASE"/>
    <property type="match status" value="1"/>
</dbReference>
<feature type="transmembrane region" description="Helical" evidence="15">
    <location>
        <begin position="355"/>
        <end position="377"/>
    </location>
</feature>
<evidence type="ECO:0000256" key="8">
    <source>
        <dbReference type="ARBA" id="ARBA00022692"/>
    </source>
</evidence>
<evidence type="ECO:0000256" key="5">
    <source>
        <dbReference type="ARBA" id="ARBA00022475"/>
    </source>
</evidence>
<dbReference type="SMART" id="SM00388">
    <property type="entry name" value="HisKA"/>
    <property type="match status" value="1"/>
</dbReference>
<dbReference type="Gene3D" id="3.30.450.40">
    <property type="match status" value="1"/>
</dbReference>
<dbReference type="Pfam" id="PF02518">
    <property type="entry name" value="HATPase_c"/>
    <property type="match status" value="1"/>
</dbReference>
<dbReference type="PANTHER" id="PTHR43047:SF78">
    <property type="entry name" value="SENSORY_REGULATORY PROTEIN RPFC"/>
    <property type="match status" value="1"/>
</dbReference>
<evidence type="ECO:0000256" key="1">
    <source>
        <dbReference type="ARBA" id="ARBA00000085"/>
    </source>
</evidence>
<comment type="similarity">
    <text evidence="3">In the N-terminal section; belongs to the phytochrome family.</text>
</comment>
<keyword evidence="8 15" id="KW-0812">Transmembrane</keyword>
<dbReference type="EC" id="2.7.13.3" evidence="4"/>
<evidence type="ECO:0000256" key="11">
    <source>
        <dbReference type="ARBA" id="ARBA00023012"/>
    </source>
</evidence>
<evidence type="ECO:0000256" key="15">
    <source>
        <dbReference type="SAM" id="Phobius"/>
    </source>
</evidence>
<dbReference type="SUPFAM" id="SSF55781">
    <property type="entry name" value="GAF domain-like"/>
    <property type="match status" value="1"/>
</dbReference>
<dbReference type="EMBL" id="NQWI01000068">
    <property type="protein sequence ID" value="PDW02431.1"/>
    <property type="molecule type" value="Genomic_DNA"/>
</dbReference>
<sequence>MVSRRMSIQQKILALLLGLALPPLVLAGWLGLSALDRARETAVDTGASALRDQAEQVLLTRAADKARFYDLGLNAVEQQVGAVATYATTRYRSGPFELGPERVWVAPAPSPALLARHSQDVAFAQQMIRMLQSSVAANGLVSIGYIALETSGVIAFNDDGVIDALLEIQPFDPRERPWYLAAREQGGIVWTNTYVDAHTKLLATTCAQPIYDAQGNFVGVVAFDLLLQTIQQDLLALDVGEAGYAMLIDEAGDVIVQPDLEAGDSPWNRPFRSENLLASSSAELRMVAEAMLDQSQTYGLAMLNDQEQPAYIAYAPIPTAGWHVALVIPAAEVTEPAYLTSQMIVQRQAQFRNQLIGLIFSLAAIISVLGLVLSFSFTRRIDVVRQGVQAIARGHLQERIPPVGNDELGELATAFNRMGRKLAEKIQKLEENAQQLAALNEVSNELKGILDLNQLLERIPAAICERFAFDRAVVYLVEDDHLRVVSAWFGPEGLTQAHQFKLVANSHPLLLEGSTIEADVIRNGKAVIVDNPWNHPGVEQHKQAISASDAYVQVPIFGREGRAIGLLSADCQLSERKIGVEDATRLLTFASMVGLTIENVQLFSDLERQVAQRTQELRAALEVAQLADQRKSDFLASLSHELRTPLNAIIGFSTVILDEIDGPLSPPQREDLTSINRNGRFLLYLINELLDLARIEAGHMVLEIAPTDLTEVIDDAVDAAQGLVRERSVQILQNIPSDLPNVAADGNRVRQILLNLLSNAVKFTERGSIIVSATVLDEVNDQCELQRMVVVRVSDTGIGIPAERLEEVFQEFVQIHGQRSRLSGTGLGLAIARKLVEAQAGRIWVESAPGRGSTFSFSLPLATPVATTSLNPIA</sequence>
<comment type="catalytic activity">
    <reaction evidence="1">
        <text>ATP + protein L-histidine = ADP + protein N-phospho-L-histidine.</text>
        <dbReference type="EC" id="2.7.13.3"/>
    </reaction>
</comment>
<evidence type="ECO:0000256" key="3">
    <source>
        <dbReference type="ARBA" id="ARBA00006402"/>
    </source>
</evidence>
<comment type="caution">
    <text evidence="18">The sequence shown here is derived from an EMBL/GenBank/DDBJ whole genome shotgun (WGS) entry which is preliminary data.</text>
</comment>
<dbReference type="InterPro" id="IPR033479">
    <property type="entry name" value="dCache_1"/>
</dbReference>
<feature type="coiled-coil region" evidence="14">
    <location>
        <begin position="419"/>
        <end position="446"/>
    </location>
</feature>
<evidence type="ECO:0000256" key="7">
    <source>
        <dbReference type="ARBA" id="ARBA00022679"/>
    </source>
</evidence>
<name>A0A2A6RHK9_9CHLR</name>
<dbReference type="SMART" id="SM00387">
    <property type="entry name" value="HATPase_c"/>
    <property type="match status" value="1"/>
</dbReference>
<dbReference type="SMART" id="SM00304">
    <property type="entry name" value="HAMP"/>
    <property type="match status" value="1"/>
</dbReference>
<evidence type="ECO:0000259" key="17">
    <source>
        <dbReference type="PROSITE" id="PS50885"/>
    </source>
</evidence>
<dbReference type="InterPro" id="IPR029151">
    <property type="entry name" value="Sensor-like_sf"/>
</dbReference>
<dbReference type="Proteomes" id="UP000220527">
    <property type="component" value="Unassembled WGS sequence"/>
</dbReference>
<evidence type="ECO:0000256" key="9">
    <source>
        <dbReference type="ARBA" id="ARBA00022777"/>
    </source>
</evidence>
<dbReference type="InterPro" id="IPR003660">
    <property type="entry name" value="HAMP_dom"/>
</dbReference>
<keyword evidence="5" id="KW-1003">Cell membrane</keyword>
<evidence type="ECO:0000256" key="2">
    <source>
        <dbReference type="ARBA" id="ARBA00004651"/>
    </source>
</evidence>
<evidence type="ECO:0000256" key="6">
    <source>
        <dbReference type="ARBA" id="ARBA00022553"/>
    </source>
</evidence>
<gene>
    <name evidence="18" type="ORF">CJ255_13995</name>
</gene>
<dbReference type="CDD" id="cd12912">
    <property type="entry name" value="PDC2_MCP_like"/>
    <property type="match status" value="1"/>
</dbReference>